<dbReference type="SUPFAM" id="SSF159888">
    <property type="entry name" value="YdhG-like"/>
    <property type="match status" value="1"/>
</dbReference>
<dbReference type="OrthoDB" id="214150at2"/>
<protein>
    <submittedName>
        <fullName evidence="1">Uncharacterized protein</fullName>
    </submittedName>
</protein>
<dbReference type="PIRSF" id="PIRSF021308">
    <property type="entry name" value="UCP021308"/>
    <property type="match status" value="1"/>
</dbReference>
<organism evidence="1 2">
    <name type="scientific">Chitinophaga solisilvae</name>
    <dbReference type="NCBI Taxonomy" id="1233460"/>
    <lineage>
        <taxon>Bacteria</taxon>
        <taxon>Pseudomonadati</taxon>
        <taxon>Bacteroidota</taxon>
        <taxon>Chitinophagia</taxon>
        <taxon>Chitinophagales</taxon>
        <taxon>Chitinophagaceae</taxon>
        <taxon>Chitinophaga</taxon>
    </lineage>
</organism>
<dbReference type="InterPro" id="IPR016786">
    <property type="entry name" value="YdeI_bac"/>
</dbReference>
<dbReference type="EMBL" id="RIAR02000001">
    <property type="protein sequence ID" value="NSL87658.1"/>
    <property type="molecule type" value="Genomic_DNA"/>
</dbReference>
<sequence>MNPQVDTFISNAVKWQQELEKLRGIILSTQLTEELKWGSPCYSFKKKNVLIIGELKDCCVLSFFKGILLQDPAGILTKPGDNTRSARTIRFTGVREIAQLENTILDYIREAIALEKAGKKVDWEDDTATLMPEELQQKMDKHPALKKAFHALTPGRQRAYLLHFSAPKQSATREARIEKYMQRIMDGKGLNDW</sequence>
<dbReference type="Gene3D" id="3.90.1150.200">
    <property type="match status" value="1"/>
</dbReference>
<name>A0A3S1B139_9BACT</name>
<dbReference type="Proteomes" id="UP000281028">
    <property type="component" value="Unassembled WGS sequence"/>
</dbReference>
<gene>
    <name evidence="1" type="ORF">ECE50_012495</name>
</gene>
<dbReference type="InterPro" id="IPR014922">
    <property type="entry name" value="YdhG-like"/>
</dbReference>
<evidence type="ECO:0000313" key="2">
    <source>
        <dbReference type="Proteomes" id="UP000281028"/>
    </source>
</evidence>
<dbReference type="Pfam" id="PF13376">
    <property type="entry name" value="OmdA"/>
    <property type="match status" value="1"/>
</dbReference>
<comment type="caution">
    <text evidence="1">The sequence shown here is derived from an EMBL/GenBank/DDBJ whole genome shotgun (WGS) entry which is preliminary data.</text>
</comment>
<dbReference type="AlphaFoldDB" id="A0A3S1B139"/>
<keyword evidence="2" id="KW-1185">Reference proteome</keyword>
<proteinExistence type="predicted"/>
<evidence type="ECO:0000313" key="1">
    <source>
        <dbReference type="EMBL" id="NSL87658.1"/>
    </source>
</evidence>
<accession>A0A3S1B139</accession>
<dbReference type="Pfam" id="PF08818">
    <property type="entry name" value="DUF1801"/>
    <property type="match status" value="1"/>
</dbReference>
<reference evidence="1" key="1">
    <citation type="submission" date="2020-05" db="EMBL/GenBank/DDBJ databases">
        <title>Chitinophaga laudate sp. nov., isolated from a tropical peat swamp.</title>
        <authorList>
            <person name="Goh C.B.S."/>
            <person name="Lee M.S."/>
            <person name="Parimannan S."/>
            <person name="Pasbakhsh P."/>
            <person name="Yule C.M."/>
            <person name="Rajandas H."/>
            <person name="Loke S."/>
            <person name="Croft L."/>
            <person name="Tan J.B.L."/>
        </authorList>
    </citation>
    <scope>NUCLEOTIDE SEQUENCE</scope>
    <source>
        <strain evidence="1">Mgbs1</strain>
    </source>
</reference>